<evidence type="ECO:0000313" key="14">
    <source>
        <dbReference type="Proteomes" id="UP000094580"/>
    </source>
</evidence>
<evidence type="ECO:0000256" key="10">
    <source>
        <dbReference type="ARBA" id="ARBA00023136"/>
    </source>
</evidence>
<keyword evidence="9" id="KW-0406">Ion transport</keyword>
<feature type="transmembrane region" description="Helical" evidence="12">
    <location>
        <begin position="6"/>
        <end position="24"/>
    </location>
</feature>
<feature type="transmembrane region" description="Helical" evidence="12">
    <location>
        <begin position="235"/>
        <end position="256"/>
    </location>
</feature>
<keyword evidence="14" id="KW-1185">Reference proteome</keyword>
<dbReference type="RefSeq" id="WP_069034046.1">
    <property type="nucleotide sequence ID" value="NZ_MDKC01000023.1"/>
</dbReference>
<evidence type="ECO:0000256" key="12">
    <source>
        <dbReference type="SAM" id="Phobius"/>
    </source>
</evidence>
<feature type="transmembrane region" description="Helical" evidence="12">
    <location>
        <begin position="120"/>
        <end position="143"/>
    </location>
</feature>
<dbReference type="InterPro" id="IPR050277">
    <property type="entry name" value="Sodium:Solute_Symporter"/>
</dbReference>
<comment type="caution">
    <text evidence="13">The sequence shown here is derived from an EMBL/GenBank/DDBJ whole genome shotgun (WGS) entry which is preliminary data.</text>
</comment>
<feature type="transmembrane region" description="Helical" evidence="12">
    <location>
        <begin position="469"/>
        <end position="487"/>
    </location>
</feature>
<feature type="transmembrane region" description="Helical" evidence="12">
    <location>
        <begin position="426"/>
        <end position="449"/>
    </location>
</feature>
<dbReference type="CDD" id="cd11480">
    <property type="entry name" value="SLC5sbd_u4"/>
    <property type="match status" value="1"/>
</dbReference>
<dbReference type="Proteomes" id="UP000094580">
    <property type="component" value="Unassembled WGS sequence"/>
</dbReference>
<dbReference type="PROSITE" id="PS00457">
    <property type="entry name" value="NA_SOLUT_SYMP_2"/>
    <property type="match status" value="1"/>
</dbReference>
<keyword evidence="4" id="KW-1003">Cell membrane</keyword>
<dbReference type="PROSITE" id="PS00456">
    <property type="entry name" value="NA_SOLUT_SYMP_1"/>
    <property type="match status" value="1"/>
</dbReference>
<proteinExistence type="inferred from homology"/>
<dbReference type="PANTHER" id="PTHR48086:SF6">
    <property type="entry name" value="CATION_ACETATE SYMPORTER ACTP"/>
    <property type="match status" value="1"/>
</dbReference>
<feature type="transmembrane region" description="Helical" evidence="12">
    <location>
        <begin position="395"/>
        <end position="419"/>
    </location>
</feature>
<feature type="transmembrane region" description="Helical" evidence="12">
    <location>
        <begin position="149"/>
        <end position="170"/>
    </location>
</feature>
<dbReference type="Pfam" id="PF00474">
    <property type="entry name" value="SSF"/>
    <property type="match status" value="1"/>
</dbReference>
<dbReference type="InterPro" id="IPR018212">
    <property type="entry name" value="Na/solute_symporter_CS"/>
</dbReference>
<protein>
    <submittedName>
        <fullName evidence="13">Cation acetate symporter</fullName>
    </submittedName>
</protein>
<evidence type="ECO:0000256" key="7">
    <source>
        <dbReference type="ARBA" id="ARBA00022989"/>
    </source>
</evidence>
<feature type="transmembrane region" description="Helical" evidence="12">
    <location>
        <begin position="268"/>
        <end position="293"/>
    </location>
</feature>
<feature type="transmembrane region" description="Helical" evidence="12">
    <location>
        <begin position="45"/>
        <end position="68"/>
    </location>
</feature>
<dbReference type="InterPro" id="IPR038377">
    <property type="entry name" value="Na/Glc_symporter_sf"/>
</dbReference>
<evidence type="ECO:0000256" key="4">
    <source>
        <dbReference type="ARBA" id="ARBA00022475"/>
    </source>
</evidence>
<organism evidence="13 14">
    <name type="scientific">Gottfriedia luciferensis</name>
    <dbReference type="NCBI Taxonomy" id="178774"/>
    <lineage>
        <taxon>Bacteria</taxon>
        <taxon>Bacillati</taxon>
        <taxon>Bacillota</taxon>
        <taxon>Bacilli</taxon>
        <taxon>Bacillales</taxon>
        <taxon>Bacillaceae</taxon>
        <taxon>Gottfriedia</taxon>
    </lineage>
</organism>
<evidence type="ECO:0000256" key="8">
    <source>
        <dbReference type="ARBA" id="ARBA00023053"/>
    </source>
</evidence>
<dbReference type="InterPro" id="IPR001734">
    <property type="entry name" value="Na/solute_symporter"/>
</dbReference>
<evidence type="ECO:0000256" key="11">
    <source>
        <dbReference type="RuleBase" id="RU362091"/>
    </source>
</evidence>
<comment type="subcellular location">
    <subcellularLocation>
        <location evidence="1">Cell membrane</location>
        <topology evidence="1">Multi-pass membrane protein</topology>
    </subcellularLocation>
</comment>
<dbReference type="PANTHER" id="PTHR48086">
    <property type="entry name" value="SODIUM/PROLINE SYMPORTER-RELATED"/>
    <property type="match status" value="1"/>
</dbReference>
<keyword evidence="3" id="KW-0813">Transport</keyword>
<sequence>MNTTAFTLFLIIVLGTLVITYYASKKTKDAKDFYTAGGGLTGWQNGFAIAGDYMSAASFLGIAGAIALTGFDGFFYSIGFLVAYLVVLYLVAEPLRNLGKYTLADMIAARFDQRKVRGVAALNTMTISIFYMIAQLVGAGALIKLLLGIDYTTAVLIVGILMTVYVIFGGMRATSWVQIVKAILLMLGTLVISIIVFAKFNFNINEMFSQMRTATPLKDSFLNPGVKYTNGLDTISLNLALVLGTAGLPHILVRFFTVRDAKTARKSVVYATWLIGAFYIMTIFLGFGAAAFVGNSEIIKANPAGNMAAPLLAEALGGNFLFAFVSAVAFATILAVVAGLVLTAASAFAHDFYNEILKYGKATEKEQVSMARYASIGVALISILLAIFAQTLNVAFLVSLAFAVAASANLPVILFTIYWKRFNTTGAITGMLTGLISAILLVAISPNIWSPIEGKAIFVGDPLINLTNPGIISIPLGFIAAYLGTILSSKKENEAKFDEILVKSNTGHGISSISTH</sequence>
<reference evidence="13 14" key="1">
    <citation type="submission" date="2016-07" db="EMBL/GenBank/DDBJ databases">
        <authorList>
            <person name="Townsley L."/>
            <person name="Shank E.A."/>
        </authorList>
    </citation>
    <scope>NUCLEOTIDE SEQUENCE [LARGE SCALE GENOMIC DNA]</scope>
    <source>
        <strain evidence="13 14">CH01</strain>
    </source>
</reference>
<feature type="transmembrane region" description="Helical" evidence="12">
    <location>
        <begin position="320"/>
        <end position="349"/>
    </location>
</feature>
<feature type="transmembrane region" description="Helical" evidence="12">
    <location>
        <begin position="370"/>
        <end position="389"/>
    </location>
</feature>
<evidence type="ECO:0000256" key="3">
    <source>
        <dbReference type="ARBA" id="ARBA00022448"/>
    </source>
</evidence>
<keyword evidence="8" id="KW-0915">Sodium</keyword>
<dbReference type="EMBL" id="MDKC01000023">
    <property type="protein sequence ID" value="ODG91253.1"/>
    <property type="molecule type" value="Genomic_DNA"/>
</dbReference>
<evidence type="ECO:0000256" key="2">
    <source>
        <dbReference type="ARBA" id="ARBA00006434"/>
    </source>
</evidence>
<dbReference type="PROSITE" id="PS50283">
    <property type="entry name" value="NA_SOLUT_SYMP_3"/>
    <property type="match status" value="1"/>
</dbReference>
<dbReference type="NCBIfam" id="TIGR00813">
    <property type="entry name" value="sss"/>
    <property type="match status" value="1"/>
</dbReference>
<accession>A0ABX2ZNF0</accession>
<evidence type="ECO:0000256" key="9">
    <source>
        <dbReference type="ARBA" id="ARBA00023065"/>
    </source>
</evidence>
<evidence type="ECO:0000313" key="13">
    <source>
        <dbReference type="EMBL" id="ODG91253.1"/>
    </source>
</evidence>
<gene>
    <name evidence="13" type="ORF">BED47_06205</name>
</gene>
<keyword evidence="7 12" id="KW-1133">Transmembrane helix</keyword>
<feature type="transmembrane region" description="Helical" evidence="12">
    <location>
        <begin position="74"/>
        <end position="92"/>
    </location>
</feature>
<evidence type="ECO:0000256" key="6">
    <source>
        <dbReference type="ARBA" id="ARBA00022847"/>
    </source>
</evidence>
<comment type="similarity">
    <text evidence="2 11">Belongs to the sodium:solute symporter (SSF) (TC 2.A.21) family.</text>
</comment>
<dbReference type="Gene3D" id="1.20.1730.10">
    <property type="entry name" value="Sodium/glucose cotransporter"/>
    <property type="match status" value="1"/>
</dbReference>
<keyword evidence="5 12" id="KW-0812">Transmembrane</keyword>
<feature type="transmembrane region" description="Helical" evidence="12">
    <location>
        <begin position="182"/>
        <end position="202"/>
    </location>
</feature>
<evidence type="ECO:0000256" key="5">
    <source>
        <dbReference type="ARBA" id="ARBA00022692"/>
    </source>
</evidence>
<keyword evidence="6" id="KW-0769">Symport</keyword>
<name>A0ABX2ZNF0_9BACI</name>
<keyword evidence="10 12" id="KW-0472">Membrane</keyword>
<evidence type="ECO:0000256" key="1">
    <source>
        <dbReference type="ARBA" id="ARBA00004651"/>
    </source>
</evidence>